<protein>
    <submittedName>
        <fullName evidence="1">Uncharacterized protein</fullName>
    </submittedName>
</protein>
<evidence type="ECO:0000313" key="1">
    <source>
        <dbReference type="EMBL" id="BAC43299.1"/>
    </source>
</evidence>
<reference evidence="1" key="1">
    <citation type="submission" date="2002-11" db="EMBL/GenBank/DDBJ databases">
        <title>Arabidopsis thaliana full-length cDNA.</title>
        <authorList>
            <person name="Seki M."/>
            <person name="Iida K."/>
            <person name="Satou M."/>
            <person name="Sakurai T."/>
            <person name="Akiyama K."/>
            <person name="Ishida J."/>
            <person name="Nakajima M."/>
            <person name="Enju A."/>
            <person name="Kamiya A."/>
            <person name="Narusaka M."/>
            <person name="Carninci P."/>
            <person name="Kawai J."/>
            <person name="Hayashizaki Y."/>
            <person name="Shinozaki K."/>
        </authorList>
    </citation>
    <scope>NUCLEOTIDE SEQUENCE</scope>
</reference>
<sequence length="68" mass="7897">MDGGDSLSTKFSMKMRILMMLHRQSTTILSLSLSLPLYRLFGFHPDLLQVFGSLYQDINRSTSFYFNK</sequence>
<accession>Q8GWQ0</accession>
<name>Q8GWQ0_ARATH</name>
<dbReference type="AlphaFoldDB" id="Q8GWQ0"/>
<organism evidence="1">
    <name type="scientific">Arabidopsis thaliana</name>
    <name type="common">Mouse-ear cress</name>
    <dbReference type="NCBI Taxonomy" id="3702"/>
    <lineage>
        <taxon>Eukaryota</taxon>
        <taxon>Viridiplantae</taxon>
        <taxon>Streptophyta</taxon>
        <taxon>Embryophyta</taxon>
        <taxon>Tracheophyta</taxon>
        <taxon>Spermatophyta</taxon>
        <taxon>Magnoliopsida</taxon>
        <taxon>eudicotyledons</taxon>
        <taxon>Gunneridae</taxon>
        <taxon>Pentapetalae</taxon>
        <taxon>rosids</taxon>
        <taxon>malvids</taxon>
        <taxon>Brassicales</taxon>
        <taxon>Brassicaceae</taxon>
        <taxon>Camelineae</taxon>
        <taxon>Arabidopsis</taxon>
    </lineage>
</organism>
<proteinExistence type="evidence at transcript level"/>
<dbReference type="EMBL" id="AK118705">
    <property type="protein sequence ID" value="BAC43299.1"/>
    <property type="molecule type" value="mRNA"/>
</dbReference>